<dbReference type="SUPFAM" id="SSF52172">
    <property type="entry name" value="CheY-like"/>
    <property type="match status" value="1"/>
</dbReference>
<dbReference type="SMART" id="SM00448">
    <property type="entry name" value="REC"/>
    <property type="match status" value="1"/>
</dbReference>
<gene>
    <name evidence="8" type="ORF">SAMN05216412_102474</name>
</gene>
<dbReference type="InterPro" id="IPR025944">
    <property type="entry name" value="Sigma_54_int_dom_CS"/>
</dbReference>
<evidence type="ECO:0000313" key="9">
    <source>
        <dbReference type="Proteomes" id="UP000183339"/>
    </source>
</evidence>
<protein>
    <submittedName>
        <fullName evidence="8">Sigma54 specific transcriptional regulator, Fis family</fullName>
    </submittedName>
</protein>
<keyword evidence="1" id="KW-0547">Nucleotide-binding</keyword>
<dbReference type="InterPro" id="IPR001789">
    <property type="entry name" value="Sig_transdc_resp-reg_receiver"/>
</dbReference>
<dbReference type="Gene3D" id="1.10.8.60">
    <property type="match status" value="1"/>
</dbReference>
<dbReference type="AlphaFoldDB" id="A0A1I0B0Q5"/>
<dbReference type="PROSITE" id="PS50110">
    <property type="entry name" value="RESPONSE_REGULATORY"/>
    <property type="match status" value="1"/>
</dbReference>
<keyword evidence="2" id="KW-0067">ATP-binding</keyword>
<dbReference type="PANTHER" id="PTHR32071">
    <property type="entry name" value="TRANSCRIPTIONAL REGULATORY PROTEIN"/>
    <property type="match status" value="1"/>
</dbReference>
<keyword evidence="3" id="KW-0805">Transcription regulation</keyword>
<dbReference type="PRINTS" id="PR01590">
    <property type="entry name" value="HTHFIS"/>
</dbReference>
<dbReference type="GO" id="GO:0005524">
    <property type="term" value="F:ATP binding"/>
    <property type="evidence" value="ECO:0007669"/>
    <property type="project" value="UniProtKB-KW"/>
</dbReference>
<dbReference type="InterPro" id="IPR002078">
    <property type="entry name" value="Sigma_54_int"/>
</dbReference>
<dbReference type="CDD" id="cd00156">
    <property type="entry name" value="REC"/>
    <property type="match status" value="1"/>
</dbReference>
<dbReference type="Gene3D" id="3.40.50.300">
    <property type="entry name" value="P-loop containing nucleotide triphosphate hydrolases"/>
    <property type="match status" value="1"/>
</dbReference>
<dbReference type="GO" id="GO:0000160">
    <property type="term" value="P:phosphorelay signal transduction system"/>
    <property type="evidence" value="ECO:0007669"/>
    <property type="project" value="InterPro"/>
</dbReference>
<dbReference type="SUPFAM" id="SSF52540">
    <property type="entry name" value="P-loop containing nucleoside triphosphate hydrolases"/>
    <property type="match status" value="1"/>
</dbReference>
<dbReference type="FunFam" id="3.40.50.300:FF:000006">
    <property type="entry name" value="DNA-binding transcriptional regulator NtrC"/>
    <property type="match status" value="1"/>
</dbReference>
<evidence type="ECO:0000259" key="6">
    <source>
        <dbReference type="PROSITE" id="PS50045"/>
    </source>
</evidence>
<accession>A0A1I0B0Q5</accession>
<dbReference type="Gene3D" id="1.10.10.60">
    <property type="entry name" value="Homeodomain-like"/>
    <property type="match status" value="1"/>
</dbReference>
<dbReference type="Proteomes" id="UP000183339">
    <property type="component" value="Unassembled WGS sequence"/>
</dbReference>
<dbReference type="InterPro" id="IPR009057">
    <property type="entry name" value="Homeodomain-like_sf"/>
</dbReference>
<dbReference type="InterPro" id="IPR025662">
    <property type="entry name" value="Sigma_54_int_dom_ATP-bd_1"/>
</dbReference>
<evidence type="ECO:0000259" key="7">
    <source>
        <dbReference type="PROSITE" id="PS50110"/>
    </source>
</evidence>
<proteinExistence type="predicted"/>
<feature type="domain" description="Sigma-54 factor interaction" evidence="6">
    <location>
        <begin position="136"/>
        <end position="361"/>
    </location>
</feature>
<dbReference type="RefSeq" id="WP_074705604.1">
    <property type="nucleotide sequence ID" value="NZ_FOHI01000002.1"/>
</dbReference>
<dbReference type="InterPro" id="IPR003593">
    <property type="entry name" value="AAA+_ATPase"/>
</dbReference>
<dbReference type="Gene3D" id="3.40.50.2300">
    <property type="match status" value="1"/>
</dbReference>
<dbReference type="Pfam" id="PF00158">
    <property type="entry name" value="Sigma54_activat"/>
    <property type="match status" value="1"/>
</dbReference>
<dbReference type="InterPro" id="IPR002197">
    <property type="entry name" value="HTH_Fis"/>
</dbReference>
<evidence type="ECO:0000256" key="5">
    <source>
        <dbReference type="PROSITE-ProRule" id="PRU00169"/>
    </source>
</evidence>
<dbReference type="PROSITE" id="PS00688">
    <property type="entry name" value="SIGMA54_INTERACT_3"/>
    <property type="match status" value="1"/>
</dbReference>
<dbReference type="EMBL" id="FOHI01000002">
    <property type="protein sequence ID" value="SET00393.1"/>
    <property type="molecule type" value="Genomic_DNA"/>
</dbReference>
<dbReference type="GO" id="GO:0006355">
    <property type="term" value="P:regulation of DNA-templated transcription"/>
    <property type="evidence" value="ECO:0007669"/>
    <property type="project" value="InterPro"/>
</dbReference>
<dbReference type="InterPro" id="IPR011006">
    <property type="entry name" value="CheY-like_superfamily"/>
</dbReference>
<dbReference type="Pfam" id="PF00072">
    <property type="entry name" value="Response_reg"/>
    <property type="match status" value="1"/>
</dbReference>
<reference evidence="8 9" key="1">
    <citation type="submission" date="2016-10" db="EMBL/GenBank/DDBJ databases">
        <authorList>
            <person name="de Groot N.N."/>
        </authorList>
    </citation>
    <scope>NUCLEOTIDE SEQUENCE [LARGE SCALE GENOMIC DNA]</scope>
    <source>
        <strain evidence="8 9">Nl7</strain>
    </source>
</reference>
<dbReference type="SUPFAM" id="SSF46689">
    <property type="entry name" value="Homeodomain-like"/>
    <property type="match status" value="1"/>
</dbReference>
<dbReference type="PROSITE" id="PS50045">
    <property type="entry name" value="SIGMA54_INTERACT_4"/>
    <property type="match status" value="1"/>
</dbReference>
<keyword evidence="5" id="KW-0597">Phosphoprotein</keyword>
<dbReference type="CDD" id="cd00009">
    <property type="entry name" value="AAA"/>
    <property type="match status" value="1"/>
</dbReference>
<evidence type="ECO:0000256" key="4">
    <source>
        <dbReference type="ARBA" id="ARBA00023163"/>
    </source>
</evidence>
<dbReference type="InterPro" id="IPR058031">
    <property type="entry name" value="AAA_lid_NorR"/>
</dbReference>
<keyword evidence="4" id="KW-0804">Transcription</keyword>
<evidence type="ECO:0000256" key="1">
    <source>
        <dbReference type="ARBA" id="ARBA00022741"/>
    </source>
</evidence>
<dbReference type="OrthoDB" id="5288224at2"/>
<evidence type="ECO:0000313" key="8">
    <source>
        <dbReference type="EMBL" id="SET00393.1"/>
    </source>
</evidence>
<evidence type="ECO:0000256" key="3">
    <source>
        <dbReference type="ARBA" id="ARBA00023015"/>
    </source>
</evidence>
<dbReference type="PANTHER" id="PTHR32071:SF113">
    <property type="entry name" value="ALGINATE BIOSYNTHESIS TRANSCRIPTIONAL REGULATORY PROTEIN ALGB"/>
    <property type="match status" value="1"/>
</dbReference>
<feature type="domain" description="Response regulatory" evidence="7">
    <location>
        <begin position="3"/>
        <end position="118"/>
    </location>
</feature>
<dbReference type="PROSITE" id="PS00675">
    <property type="entry name" value="SIGMA54_INTERACT_1"/>
    <property type="match status" value="1"/>
</dbReference>
<dbReference type="Pfam" id="PF02954">
    <property type="entry name" value="HTH_8"/>
    <property type="match status" value="1"/>
</dbReference>
<feature type="modified residue" description="4-aspartylphosphate" evidence="5">
    <location>
        <position position="52"/>
    </location>
</feature>
<dbReference type="SMART" id="SM00382">
    <property type="entry name" value="AAA"/>
    <property type="match status" value="1"/>
</dbReference>
<organism evidence="8 9">
    <name type="scientific">Nitrosospira multiformis</name>
    <dbReference type="NCBI Taxonomy" id="1231"/>
    <lineage>
        <taxon>Bacteria</taxon>
        <taxon>Pseudomonadati</taxon>
        <taxon>Pseudomonadota</taxon>
        <taxon>Betaproteobacteria</taxon>
        <taxon>Nitrosomonadales</taxon>
        <taxon>Nitrosomonadaceae</taxon>
        <taxon>Nitrosospira</taxon>
    </lineage>
</organism>
<name>A0A1I0B0Q5_9PROT</name>
<sequence length="442" mass="47813">MARILIIDDDASFRESLAETLSGLGHELFLATDGARGLSFLKRGGIDAVFLDFRLPDMTGMDGLRAIKRLPGDTPPVVMLTAYTSVDNTIEAMKLGAFEHLAKPVGRQAVENTLGAALASSSRTIRQNPVPGEGEFIARSERMRETLKLIGRAAASEATVLITGETGSGKEIVARALHQHSARASHPFVAINCVAIPHELLESELFGHVRGAFTGAAAAHAGIFAQAEGGTLLLNEIGDMSVTLQAKLLRVLAEGVIVPLGAEHAQAVNVHLLAATHRDLEQQVAEGRFREDLFYRLNVINIHVPPLRERREDIIPLAEHFLAMASDTPKALSAEARQYLEMHSWPGNVRELRNVIERAMILARGASIEAGDLGLVKTPAPLALPAGVPLMSDLPRALAQLEEMMIRAAIAETGGNRTEAPRRLGIRRQLLYAKLRQYGIEP</sequence>
<dbReference type="InterPro" id="IPR027417">
    <property type="entry name" value="P-loop_NTPase"/>
</dbReference>
<dbReference type="GO" id="GO:0043565">
    <property type="term" value="F:sequence-specific DNA binding"/>
    <property type="evidence" value="ECO:0007669"/>
    <property type="project" value="InterPro"/>
</dbReference>
<evidence type="ECO:0000256" key="2">
    <source>
        <dbReference type="ARBA" id="ARBA00022840"/>
    </source>
</evidence>
<dbReference type="Pfam" id="PF25601">
    <property type="entry name" value="AAA_lid_14"/>
    <property type="match status" value="1"/>
</dbReference>